<name>A0ACC3T8Z6_LIPKO</name>
<dbReference type="Proteomes" id="UP001433508">
    <property type="component" value="Unassembled WGS sequence"/>
</dbReference>
<evidence type="ECO:0000313" key="1">
    <source>
        <dbReference type="EMBL" id="KAK9239362.1"/>
    </source>
</evidence>
<evidence type="ECO:0000313" key="2">
    <source>
        <dbReference type="Proteomes" id="UP001433508"/>
    </source>
</evidence>
<organism evidence="1 2">
    <name type="scientific">Lipomyces kononenkoae</name>
    <name type="common">Yeast</name>
    <dbReference type="NCBI Taxonomy" id="34357"/>
    <lineage>
        <taxon>Eukaryota</taxon>
        <taxon>Fungi</taxon>
        <taxon>Dikarya</taxon>
        <taxon>Ascomycota</taxon>
        <taxon>Saccharomycotina</taxon>
        <taxon>Lipomycetes</taxon>
        <taxon>Lipomycetales</taxon>
        <taxon>Lipomycetaceae</taxon>
        <taxon>Lipomyces</taxon>
    </lineage>
</organism>
<comment type="caution">
    <text evidence="1">The sequence shown here is derived from an EMBL/GenBank/DDBJ whole genome shotgun (WGS) entry which is preliminary data.</text>
</comment>
<dbReference type="EMBL" id="MU971347">
    <property type="protein sequence ID" value="KAK9239362.1"/>
    <property type="molecule type" value="Genomic_DNA"/>
</dbReference>
<accession>A0ACC3T8Z6</accession>
<sequence length="517" mass="54929">MASQATAVVGSSATAAAAAQKQDKPRPHTCTTCLRAFARLEHLKRHERSHTKEKPFECPICERRFARRDLLLRHQQKLHTGLATTRQRQPRKNSITVATLGRPRKEPPPRPRSNTFSGPSSVPVPVSGPGFGSAADTTASTNSWLESTFGKGIAAAACDTTSANWYMADAAAAAAAAAGARADAGSPKATLFGSLFINPDLLPFTLPDNESLGLTPDEDVLEFDDDFWLGNLSIASPTTSAANSNPHNGARGSSTSSRPEDYASPMSYDTPVSTTSTVSSLPDNIKSEPGLNLNFAFPSPLPQPAEHTGRDIMSRAHMQTQVDNANRRNSPAEFDDNTISPALLLDHNHLHHLYSEMSIDPLSTFAAQPSPTPSMTSTTSRSSNSSSANTSIATSSPPVEHGTLPAAKLQRHSSLPSTTSSPASSLLPSRSKPGLPSSSTMGPEILYAGHGHASQASNMLLNTLSARNAFAPATLANETTFSSDFTSDLFGDLPAFTTMSQLHLRDSPSQLRQNSMF</sequence>
<protein>
    <submittedName>
        <fullName evidence="1">Uncharacterized protein</fullName>
    </submittedName>
</protein>
<gene>
    <name evidence="1" type="ORF">V1525DRAFT_398599</name>
</gene>
<keyword evidence="2" id="KW-1185">Reference proteome</keyword>
<reference evidence="2" key="1">
    <citation type="journal article" date="2024" name="Front. Bioeng. Biotechnol.">
        <title>Genome-scale model development and genomic sequencing of the oleaginous clade Lipomyces.</title>
        <authorList>
            <person name="Czajka J.J."/>
            <person name="Han Y."/>
            <person name="Kim J."/>
            <person name="Mondo S.J."/>
            <person name="Hofstad B.A."/>
            <person name="Robles A."/>
            <person name="Haridas S."/>
            <person name="Riley R."/>
            <person name="LaButti K."/>
            <person name="Pangilinan J."/>
            <person name="Andreopoulos W."/>
            <person name="Lipzen A."/>
            <person name="Yan J."/>
            <person name="Wang M."/>
            <person name="Ng V."/>
            <person name="Grigoriev I.V."/>
            <person name="Spatafora J.W."/>
            <person name="Magnuson J.K."/>
            <person name="Baker S.E."/>
            <person name="Pomraning K.R."/>
        </authorList>
    </citation>
    <scope>NUCLEOTIDE SEQUENCE [LARGE SCALE GENOMIC DNA]</scope>
    <source>
        <strain evidence="2">CBS 7786</strain>
    </source>
</reference>
<proteinExistence type="predicted"/>